<reference evidence="12" key="2">
    <citation type="submission" date="2025-08" db="UniProtKB">
        <authorList>
            <consortium name="Ensembl"/>
        </authorList>
    </citation>
    <scope>IDENTIFICATION</scope>
</reference>
<dbReference type="STRING" id="99883.ENSTNIP00000006619"/>
<evidence type="ECO:0000256" key="10">
    <source>
        <dbReference type="PIRSR" id="PIRSR602401-1"/>
    </source>
</evidence>
<dbReference type="GO" id="GO:0020037">
    <property type="term" value="F:heme binding"/>
    <property type="evidence" value="ECO:0007669"/>
    <property type="project" value="InterPro"/>
</dbReference>
<dbReference type="InterPro" id="IPR036396">
    <property type="entry name" value="Cyt_P450_sf"/>
</dbReference>
<dbReference type="GeneTree" id="ENSGT00950000182958"/>
<dbReference type="FunFam" id="1.10.630.10:FF:000182">
    <property type="entry name" value="Cytochrome P450 3A4"/>
    <property type="match status" value="1"/>
</dbReference>
<evidence type="ECO:0000256" key="6">
    <source>
        <dbReference type="ARBA" id="ARBA00023002"/>
    </source>
</evidence>
<keyword evidence="4 10" id="KW-0349">Heme</keyword>
<dbReference type="AlphaFoldDB" id="H3CEE5"/>
<proteinExistence type="inferred from homology"/>
<keyword evidence="13" id="KW-1185">Reference proteome</keyword>
<keyword evidence="8 11" id="KW-0503">Monooxygenase</keyword>
<reference evidence="13" key="1">
    <citation type="journal article" date="2004" name="Nature">
        <title>Genome duplication in the teleost fish Tetraodon nigroviridis reveals the early vertebrate proto-karyotype.</title>
        <authorList>
            <person name="Jaillon O."/>
            <person name="Aury J.-M."/>
            <person name="Brunet F."/>
            <person name="Petit J.-L."/>
            <person name="Stange-Thomann N."/>
            <person name="Mauceli E."/>
            <person name="Bouneau L."/>
            <person name="Fischer C."/>
            <person name="Ozouf-Costaz C."/>
            <person name="Bernot A."/>
            <person name="Nicaud S."/>
            <person name="Jaffe D."/>
            <person name="Fisher S."/>
            <person name="Lutfalla G."/>
            <person name="Dossat C."/>
            <person name="Segurens B."/>
            <person name="Dasilva C."/>
            <person name="Salanoubat M."/>
            <person name="Levy M."/>
            <person name="Boudet N."/>
            <person name="Castellano S."/>
            <person name="Anthouard V."/>
            <person name="Jubin C."/>
            <person name="Castelli V."/>
            <person name="Katinka M."/>
            <person name="Vacherie B."/>
            <person name="Biemont C."/>
            <person name="Skalli Z."/>
            <person name="Cattolico L."/>
            <person name="Poulain J."/>
            <person name="De Berardinis V."/>
            <person name="Cruaud C."/>
            <person name="Duprat S."/>
            <person name="Brottier P."/>
            <person name="Coutanceau J.-P."/>
            <person name="Gouzy J."/>
            <person name="Parra G."/>
            <person name="Lardier G."/>
            <person name="Chapple C."/>
            <person name="McKernan K.J."/>
            <person name="McEwan P."/>
            <person name="Bosak S."/>
            <person name="Kellis M."/>
            <person name="Volff J.-N."/>
            <person name="Guigo R."/>
            <person name="Zody M.C."/>
            <person name="Mesirov J."/>
            <person name="Lindblad-Toh K."/>
            <person name="Birren B."/>
            <person name="Nusbaum C."/>
            <person name="Kahn D."/>
            <person name="Robinson-Rechavi M."/>
            <person name="Laudet V."/>
            <person name="Schachter V."/>
            <person name="Quetier F."/>
            <person name="Saurin W."/>
            <person name="Scarpelli C."/>
            <person name="Wincker P."/>
            <person name="Lander E.S."/>
            <person name="Weissenbach J."/>
            <person name="Roest Crollius H."/>
        </authorList>
    </citation>
    <scope>NUCLEOTIDE SEQUENCE [LARGE SCALE GENOMIC DNA]</scope>
</reference>
<dbReference type="InterPro" id="IPR002401">
    <property type="entry name" value="Cyt_P450_E_grp-I"/>
</dbReference>
<dbReference type="InterPro" id="IPR001128">
    <property type="entry name" value="Cyt_P450"/>
</dbReference>
<sequence length="188" mass="21228">MATSVAFAAYNLALHPEVQKKLRAEIDRTFSGKCRPTYEKLVQMKYLEMVIKETLRLYPIGNRIERVAKSNVEVSGVIIPKGMVVATPIHTLQRDPDVWPDPDSFKPERFNNDSIDPYGFLTFGTGPRACIGMRLSILIMKLALVEILQHFSFASCKETDIPLELARNGFVLPKKPIMLKLEPREPAA</sequence>
<dbReference type="EC" id="1.14.14.1" evidence="3"/>
<dbReference type="GO" id="GO:0008395">
    <property type="term" value="F:steroid hydroxylase activity"/>
    <property type="evidence" value="ECO:0007669"/>
    <property type="project" value="TreeGrafter"/>
</dbReference>
<dbReference type="PRINTS" id="PR00463">
    <property type="entry name" value="EP450I"/>
</dbReference>
<evidence type="ECO:0000313" key="13">
    <source>
        <dbReference type="Proteomes" id="UP000007303"/>
    </source>
</evidence>
<dbReference type="PROSITE" id="PS00086">
    <property type="entry name" value="CYTOCHROME_P450"/>
    <property type="match status" value="1"/>
</dbReference>
<reference evidence="12" key="3">
    <citation type="submission" date="2025-09" db="UniProtKB">
        <authorList>
            <consortium name="Ensembl"/>
        </authorList>
    </citation>
    <scope>IDENTIFICATION</scope>
</reference>
<dbReference type="Proteomes" id="UP000007303">
    <property type="component" value="Unassembled WGS sequence"/>
</dbReference>
<dbReference type="Pfam" id="PF00067">
    <property type="entry name" value="p450"/>
    <property type="match status" value="1"/>
</dbReference>
<evidence type="ECO:0000256" key="9">
    <source>
        <dbReference type="ARBA" id="ARBA00043906"/>
    </source>
</evidence>
<evidence type="ECO:0000256" key="11">
    <source>
        <dbReference type="RuleBase" id="RU000461"/>
    </source>
</evidence>
<organism evidence="12 13">
    <name type="scientific">Tetraodon nigroviridis</name>
    <name type="common">Spotted green pufferfish</name>
    <name type="synonym">Chelonodon nigroviridis</name>
    <dbReference type="NCBI Taxonomy" id="99883"/>
    <lineage>
        <taxon>Eukaryota</taxon>
        <taxon>Metazoa</taxon>
        <taxon>Chordata</taxon>
        <taxon>Craniata</taxon>
        <taxon>Vertebrata</taxon>
        <taxon>Euteleostomi</taxon>
        <taxon>Actinopterygii</taxon>
        <taxon>Neopterygii</taxon>
        <taxon>Teleostei</taxon>
        <taxon>Neoteleostei</taxon>
        <taxon>Acanthomorphata</taxon>
        <taxon>Eupercaria</taxon>
        <taxon>Tetraodontiformes</taxon>
        <taxon>Tetradontoidea</taxon>
        <taxon>Tetraodontidae</taxon>
        <taxon>Tetraodon</taxon>
    </lineage>
</organism>
<keyword evidence="7 10" id="KW-0408">Iron</keyword>
<evidence type="ECO:0000256" key="4">
    <source>
        <dbReference type="ARBA" id="ARBA00022617"/>
    </source>
</evidence>
<dbReference type="Gene3D" id="1.10.630.10">
    <property type="entry name" value="Cytochrome P450"/>
    <property type="match status" value="1"/>
</dbReference>
<evidence type="ECO:0000256" key="7">
    <source>
        <dbReference type="ARBA" id="ARBA00023004"/>
    </source>
</evidence>
<evidence type="ECO:0000256" key="2">
    <source>
        <dbReference type="ARBA" id="ARBA00010617"/>
    </source>
</evidence>
<name>H3CEE5_TETNG</name>
<protein>
    <recommendedName>
        <fullName evidence="3">unspecific monooxygenase</fullName>
        <ecNumber evidence="3">1.14.14.1</ecNumber>
    </recommendedName>
</protein>
<evidence type="ECO:0000256" key="3">
    <source>
        <dbReference type="ARBA" id="ARBA00012109"/>
    </source>
</evidence>
<dbReference type="SUPFAM" id="SSF48264">
    <property type="entry name" value="Cytochrome P450"/>
    <property type="match status" value="1"/>
</dbReference>
<dbReference type="InParanoid" id="H3CEE5"/>
<dbReference type="Ensembl" id="ENSTNIT00000006770.1">
    <property type="protein sequence ID" value="ENSTNIP00000006619.1"/>
    <property type="gene ID" value="ENSTNIG00000004010.1"/>
</dbReference>
<comment type="cofactor">
    <cofactor evidence="1 10">
        <name>heme</name>
        <dbReference type="ChEBI" id="CHEBI:30413"/>
    </cofactor>
</comment>
<accession>H3CEE5</accession>
<evidence type="ECO:0000256" key="5">
    <source>
        <dbReference type="ARBA" id="ARBA00022723"/>
    </source>
</evidence>
<dbReference type="PANTHER" id="PTHR24302">
    <property type="entry name" value="CYTOCHROME P450 FAMILY 3"/>
    <property type="match status" value="1"/>
</dbReference>
<dbReference type="InterPro" id="IPR050705">
    <property type="entry name" value="Cytochrome_P450_3A"/>
</dbReference>
<dbReference type="InterPro" id="IPR017972">
    <property type="entry name" value="Cyt_P450_CS"/>
</dbReference>
<dbReference type="PANTHER" id="PTHR24302:SF15">
    <property type="entry name" value="FATTY-ACID PEROXYGENASE"/>
    <property type="match status" value="1"/>
</dbReference>
<evidence type="ECO:0000256" key="1">
    <source>
        <dbReference type="ARBA" id="ARBA00001971"/>
    </source>
</evidence>
<comment type="similarity">
    <text evidence="2 11">Belongs to the cytochrome P450 family.</text>
</comment>
<dbReference type="HOGENOM" id="CLU_001570_5_7_1"/>
<dbReference type="GO" id="GO:0005506">
    <property type="term" value="F:iron ion binding"/>
    <property type="evidence" value="ECO:0007669"/>
    <property type="project" value="InterPro"/>
</dbReference>
<comment type="function">
    <text evidence="9">Cytochromes P450 are a group of heme-thiolate monooxygenases. They oxidize a variety of structurally unrelated compounds, including steroids, fatty acids, and xenobiotics.</text>
</comment>
<feature type="binding site" description="axial binding residue" evidence="10">
    <location>
        <position position="130"/>
    </location>
    <ligand>
        <name>heme</name>
        <dbReference type="ChEBI" id="CHEBI:30413"/>
    </ligand>
    <ligandPart>
        <name>Fe</name>
        <dbReference type="ChEBI" id="CHEBI:18248"/>
    </ligandPart>
</feature>
<dbReference type="GO" id="GO:0016712">
    <property type="term" value="F:oxidoreductase activity, acting on paired donors, with incorporation or reduction of molecular oxygen, reduced flavin or flavoprotein as one donor, and incorporation of one atom of oxygen"/>
    <property type="evidence" value="ECO:0007669"/>
    <property type="project" value="UniProtKB-EC"/>
</dbReference>
<dbReference type="OMA" id="TINCYIF"/>
<evidence type="ECO:0000256" key="8">
    <source>
        <dbReference type="ARBA" id="ARBA00023033"/>
    </source>
</evidence>
<keyword evidence="6 11" id="KW-0560">Oxidoreductase</keyword>
<evidence type="ECO:0000313" key="12">
    <source>
        <dbReference type="Ensembl" id="ENSTNIP00000006619.1"/>
    </source>
</evidence>
<dbReference type="PRINTS" id="PR00385">
    <property type="entry name" value="P450"/>
</dbReference>
<keyword evidence="5 10" id="KW-0479">Metal-binding</keyword>